<evidence type="ECO:0000256" key="1">
    <source>
        <dbReference type="SAM" id="SignalP"/>
    </source>
</evidence>
<dbReference type="InterPro" id="IPR010727">
    <property type="entry name" value="DUF1302"/>
</dbReference>
<organism evidence="2 3">
    <name type="scientific">Pseudomonas baetica</name>
    <dbReference type="NCBI Taxonomy" id="674054"/>
    <lineage>
        <taxon>Bacteria</taxon>
        <taxon>Pseudomonadati</taxon>
        <taxon>Pseudomonadota</taxon>
        <taxon>Gammaproteobacteria</taxon>
        <taxon>Pseudomonadales</taxon>
        <taxon>Pseudomonadaceae</taxon>
        <taxon>Pseudomonas</taxon>
    </lineage>
</organism>
<accession>A0ABX4PSY4</accession>
<dbReference type="EMBL" id="PHHE01000001">
    <property type="protein sequence ID" value="PKA68151.1"/>
    <property type="molecule type" value="Genomic_DNA"/>
</dbReference>
<keyword evidence="3" id="KW-1185">Reference proteome</keyword>
<dbReference type="Proteomes" id="UP000232455">
    <property type="component" value="Unassembled WGS sequence"/>
</dbReference>
<reference evidence="2 3" key="1">
    <citation type="submission" date="2017-11" db="EMBL/GenBank/DDBJ databases">
        <title>Genome sequencing of a diverse group of Pseudomonas species.</title>
        <authorList>
            <person name="Loper J."/>
        </authorList>
    </citation>
    <scope>NUCLEOTIDE SEQUENCE [LARGE SCALE GENOMIC DNA]</scope>
    <source>
        <strain evidence="2 3">LMG 25716</strain>
    </source>
</reference>
<feature type="signal peptide" evidence="1">
    <location>
        <begin position="1"/>
        <end position="32"/>
    </location>
</feature>
<gene>
    <name evidence="2" type="ORF">ATI02_0896</name>
</gene>
<comment type="caution">
    <text evidence="2">The sequence shown here is derived from an EMBL/GenBank/DDBJ whole genome shotgun (WGS) entry which is preliminary data.</text>
</comment>
<dbReference type="RefSeq" id="WP_100845546.1">
    <property type="nucleotide sequence ID" value="NZ_PHHE01000001.1"/>
</dbReference>
<name>A0ABX4PSY4_9PSED</name>
<dbReference type="Pfam" id="PF06980">
    <property type="entry name" value="DUF1302"/>
    <property type="match status" value="1"/>
</dbReference>
<sequence length="609" mass="65072">MKNNNKICHQHLRQGLLASAVMAGLGVMPVQAFEFDTGNPDLSVRFDNTVKLNYAQRVESADSTLSHSWNNNDGDRNFDAGTAVSERVDVLSELDVVFQQKTGFRLSSNAWYNHAYEKVGGRNDSTNQLNNGRPDSGHLSGYADRYYNGPSAELLDAFVFTSTEIGDQSLLSAKLGKHTQYWGESVLSLAHGISFGQSGVDLGKALAGPGTEAKELFIPRSQLSTSLTLNPELTVAAQYFLDWNNARLPESGTYLGFNDSIQSGGHNLSLIGAANPRFGTPGPAGVNEFLRLSNGHTYTPDKTGDFGLMAKWSPEWLDGTLGFYYRNTSDILPNIVLRPTAVGPAQLVSGNIGSYNIVYADDIDIYGISLSKDIEGVSVGLDVNYRHNMPLLSVPGSVNPAAAAAGLPGFISSFDGEHGMAKGNTVHAVLNGLATFAATPAWDSSTLLVELAYSRWLSVTDNEQLFKGGDWYRGVDKVSKDNYVLGVNFTPTWFQVFPGVDLSMPAAVNVGLAGESAVQLGGNEGAGSYSIGVGMDVQSRYRFDLKYVDNFGSKDTCRSAGSAAAQGDGATPGANGQYNCTPGQPTAFAGPVAQLTDRGMVTLTFKTSF</sequence>
<evidence type="ECO:0000313" key="3">
    <source>
        <dbReference type="Proteomes" id="UP000232455"/>
    </source>
</evidence>
<evidence type="ECO:0000313" key="2">
    <source>
        <dbReference type="EMBL" id="PKA68151.1"/>
    </source>
</evidence>
<keyword evidence="1" id="KW-0732">Signal</keyword>
<protein>
    <submittedName>
        <fullName evidence="2">Uncharacterized protein DUF1302</fullName>
    </submittedName>
</protein>
<proteinExistence type="predicted"/>
<feature type="chain" id="PRO_5046443961" evidence="1">
    <location>
        <begin position="33"/>
        <end position="609"/>
    </location>
</feature>